<evidence type="ECO:0000256" key="1">
    <source>
        <dbReference type="ARBA" id="ARBA00022614"/>
    </source>
</evidence>
<evidence type="ECO:0000259" key="8">
    <source>
        <dbReference type="Pfam" id="PF08263"/>
    </source>
</evidence>
<dbReference type="PANTHER" id="PTHR48065:SF51">
    <property type="entry name" value="TYROSINE-SULFATED GLYCOPEPTIDE RECEPTOR 1-LIKE"/>
    <property type="match status" value="1"/>
</dbReference>
<keyword evidence="2 6" id="KW-0812">Transmembrane</keyword>
<keyword evidence="5 6" id="KW-0472">Membrane</keyword>
<evidence type="ECO:0000256" key="4">
    <source>
        <dbReference type="ARBA" id="ARBA00022989"/>
    </source>
</evidence>
<reference evidence="9 10" key="1">
    <citation type="submission" date="2021-02" db="EMBL/GenBank/DDBJ databases">
        <title>Plant Genome Project.</title>
        <authorList>
            <person name="Zhang R.-G."/>
        </authorList>
    </citation>
    <scope>NUCLEOTIDE SEQUENCE [LARGE SCALE GENOMIC DNA]</scope>
    <source>
        <tissue evidence="9">Leaves</tissue>
    </source>
</reference>
<dbReference type="PROSITE" id="PS51450">
    <property type="entry name" value="LRR"/>
    <property type="match status" value="2"/>
</dbReference>
<evidence type="ECO:0000313" key="10">
    <source>
        <dbReference type="Proteomes" id="UP000827721"/>
    </source>
</evidence>
<dbReference type="Gene3D" id="3.80.10.10">
    <property type="entry name" value="Ribonuclease Inhibitor"/>
    <property type="match status" value="5"/>
</dbReference>
<keyword evidence="1" id="KW-0433">Leucine-rich repeat</keyword>
<evidence type="ECO:0000256" key="5">
    <source>
        <dbReference type="ARBA" id="ARBA00023136"/>
    </source>
</evidence>
<comment type="caution">
    <text evidence="9">The sequence shown here is derived from an EMBL/GenBank/DDBJ whole genome shotgun (WGS) entry which is preliminary data.</text>
</comment>
<feature type="chain" id="PRO_5045520676" description="Leucine-rich repeat-containing N-terminal plant-type domain-containing protein" evidence="7">
    <location>
        <begin position="24"/>
        <end position="732"/>
    </location>
</feature>
<evidence type="ECO:0000256" key="3">
    <source>
        <dbReference type="ARBA" id="ARBA00022737"/>
    </source>
</evidence>
<evidence type="ECO:0000256" key="6">
    <source>
        <dbReference type="SAM" id="Phobius"/>
    </source>
</evidence>
<sequence>MLNLVLLDLILVFLSSFASFSHQATCNKLDQESLLSLQLDISSPPLNWTSSGDCCLWEGITCDASGNVTHLWLPLKGLIGTVSPSIGNLRHLSHLNLSHNGLFGPLPTSSFSSLIRLEFLDLSFNRLTGEFPSSLLSNHIKLVNLSSNLFHGLIPSSFFQQAGNLMSFNVSNNSFTGPIPSSAWIDSFCSIRLLDFSYNDFSGHIPPGIGNCSKLQTFRAGFNNLSGPLPDDIYTATSLEKLSLAVNGISGIISNGIVQLQGLTTLELYSNQLTGLIPKDIGKLTTLRHLLLHINYLSGSLPPSMKNCTNLTTLNLRVNFLEGDLSAFNFSTLSQLRTLDLGNNNFTGKLPSTLYSCKLLTAVRLTKNQLEGQVSPEIVALESLSFLSLSINRLTNITSAIRSLMGLKNLSTLILSKNFMDEAMPGDDHITISSGFQNLRLLSLGGCQLNGQFPVWLANLRKLQVLDLSLNKISGSIPGWLWTLPSLSYMDLSYNFISGGLPKEVSGLQALVSEEDANEVQMSYLELPISVMPINASDRQYIRLFNVAPTVNVSSNRLSGSIPVEIGQLKLLHVLDLSHNNLTGNIPDQMSNLTNLERLDLSGNHLSGEIPASLKGLNFLSWFSIAYNSLQGQIPSGGQFDTLPTSSFEGNPGLCGTIVQHSCLNYPPTTTTGLAIPVSESSNKELRYGLTAGAVFGFIIGITSGILYPLHKLKFVRHSWYRRHQRRGGYLH</sequence>
<dbReference type="PANTHER" id="PTHR48065">
    <property type="entry name" value="OS10G0469600 PROTEIN"/>
    <property type="match status" value="1"/>
</dbReference>
<dbReference type="Pfam" id="PF08263">
    <property type="entry name" value="LRRNT_2"/>
    <property type="match status" value="1"/>
</dbReference>
<name>A0ABQ8IGF5_9ROSI</name>
<dbReference type="SUPFAM" id="SSF52058">
    <property type="entry name" value="L domain-like"/>
    <property type="match status" value="2"/>
</dbReference>
<keyword evidence="3" id="KW-0677">Repeat</keyword>
<feature type="transmembrane region" description="Helical" evidence="6">
    <location>
        <begin position="688"/>
        <end position="710"/>
    </location>
</feature>
<proteinExistence type="predicted"/>
<protein>
    <recommendedName>
        <fullName evidence="8">Leucine-rich repeat-containing N-terminal plant-type domain-containing protein</fullName>
    </recommendedName>
</protein>
<dbReference type="Pfam" id="PF00560">
    <property type="entry name" value="LRR_1"/>
    <property type="match status" value="6"/>
</dbReference>
<dbReference type="InterPro" id="IPR013210">
    <property type="entry name" value="LRR_N_plant-typ"/>
</dbReference>
<dbReference type="SMART" id="SM00369">
    <property type="entry name" value="LRR_TYP"/>
    <property type="match status" value="9"/>
</dbReference>
<keyword evidence="10" id="KW-1185">Reference proteome</keyword>
<accession>A0ABQ8IGF5</accession>
<dbReference type="InterPro" id="IPR001611">
    <property type="entry name" value="Leu-rich_rpt"/>
</dbReference>
<gene>
    <name evidence="9" type="ORF">JRO89_XS02G0207700</name>
</gene>
<organism evidence="9 10">
    <name type="scientific">Xanthoceras sorbifolium</name>
    <dbReference type="NCBI Taxonomy" id="99658"/>
    <lineage>
        <taxon>Eukaryota</taxon>
        <taxon>Viridiplantae</taxon>
        <taxon>Streptophyta</taxon>
        <taxon>Embryophyta</taxon>
        <taxon>Tracheophyta</taxon>
        <taxon>Spermatophyta</taxon>
        <taxon>Magnoliopsida</taxon>
        <taxon>eudicotyledons</taxon>
        <taxon>Gunneridae</taxon>
        <taxon>Pentapetalae</taxon>
        <taxon>rosids</taxon>
        <taxon>malvids</taxon>
        <taxon>Sapindales</taxon>
        <taxon>Sapindaceae</taxon>
        <taxon>Xanthoceroideae</taxon>
        <taxon>Xanthoceras</taxon>
    </lineage>
</organism>
<keyword evidence="7" id="KW-0732">Signal</keyword>
<dbReference type="InterPro" id="IPR003591">
    <property type="entry name" value="Leu-rich_rpt_typical-subtyp"/>
</dbReference>
<dbReference type="PRINTS" id="PR00019">
    <property type="entry name" value="LEURICHRPT"/>
</dbReference>
<keyword evidence="4 6" id="KW-1133">Transmembrane helix</keyword>
<dbReference type="Pfam" id="PF13855">
    <property type="entry name" value="LRR_8"/>
    <property type="match status" value="2"/>
</dbReference>
<dbReference type="EMBL" id="JAFEMO010000002">
    <property type="protein sequence ID" value="KAH7575747.1"/>
    <property type="molecule type" value="Genomic_DNA"/>
</dbReference>
<evidence type="ECO:0000256" key="7">
    <source>
        <dbReference type="SAM" id="SignalP"/>
    </source>
</evidence>
<evidence type="ECO:0000313" key="9">
    <source>
        <dbReference type="EMBL" id="KAH7575747.1"/>
    </source>
</evidence>
<dbReference type="InterPro" id="IPR032675">
    <property type="entry name" value="LRR_dom_sf"/>
</dbReference>
<evidence type="ECO:0000256" key="2">
    <source>
        <dbReference type="ARBA" id="ARBA00022692"/>
    </source>
</evidence>
<feature type="domain" description="Leucine-rich repeat-containing N-terminal plant-type" evidence="8">
    <location>
        <begin position="32"/>
        <end position="63"/>
    </location>
</feature>
<dbReference type="Proteomes" id="UP000827721">
    <property type="component" value="Unassembled WGS sequence"/>
</dbReference>
<feature type="signal peptide" evidence="7">
    <location>
        <begin position="1"/>
        <end position="23"/>
    </location>
</feature>